<gene>
    <name evidence="1" type="ORF">F4820DRAFT_462166</name>
</gene>
<dbReference type="Proteomes" id="UP001497700">
    <property type="component" value="Unassembled WGS sequence"/>
</dbReference>
<comment type="caution">
    <text evidence="1">The sequence shown here is derived from an EMBL/GenBank/DDBJ whole genome shotgun (WGS) entry which is preliminary data.</text>
</comment>
<proteinExistence type="predicted"/>
<evidence type="ECO:0000313" key="1">
    <source>
        <dbReference type="EMBL" id="KAI4859854.1"/>
    </source>
</evidence>
<sequence>METQKVQGWPSDPRILTRRPRRYIVTSGMLVIPFLFGSTIFPIIFTSLLASALQSAGQLYSERGIKLMNLYILITTGTTHDAVRALVHISRLPPIIIPCILVWALSPLGSQASLRILSTMNQTTSTTSTARYLDTGPMRHYWINWVLERISYDKSLYDRLADAELLTAIWQTKSTLDSPMDLWGNAKIPWIDMESNSNNTDSWLQTSNLGGADSYSSLIGLPIHDLPPSGTTELSIETSYLSFFCSPFSIMKTSDDSHRIRSNIRLSCPGCPKWNRTPSETCSADPHISQCSRLTSFLGLTDLYSNGLADIDPPTANTLIVEIRPGPGQYEAINQESTKMTHGWSTRCDVLEKHVEVRIKCENGNCHSEAIRPSQLDTRPPNLTAFDYWATQVLPKKELLPIYEPGPVMYLSRGSNQSELEPIDVETAFSHVTEELFSLRIGAIMNTYFQIWLSLMQVRPLTTFGFQRLTGLEGTEPWGPGYIPANGLKLHTQSSDSWQTIIGKPDEFLDGRKELYWYAEANITTSVGKEVYQPVAIWVAVLLFCSLSITCIGILGIICKSKSLAPNRFDAVFGHTYDNPDFGLDSGATTLGVDERLRLLGHLEVRVGDVRKGWDVGRIGLAMKDNVSTLKLGRSYE</sequence>
<evidence type="ECO:0000313" key="2">
    <source>
        <dbReference type="Proteomes" id="UP001497700"/>
    </source>
</evidence>
<dbReference type="EMBL" id="MU393610">
    <property type="protein sequence ID" value="KAI4859854.1"/>
    <property type="molecule type" value="Genomic_DNA"/>
</dbReference>
<organism evidence="1 2">
    <name type="scientific">Hypoxylon rubiginosum</name>
    <dbReference type="NCBI Taxonomy" id="110542"/>
    <lineage>
        <taxon>Eukaryota</taxon>
        <taxon>Fungi</taxon>
        <taxon>Dikarya</taxon>
        <taxon>Ascomycota</taxon>
        <taxon>Pezizomycotina</taxon>
        <taxon>Sordariomycetes</taxon>
        <taxon>Xylariomycetidae</taxon>
        <taxon>Xylariales</taxon>
        <taxon>Hypoxylaceae</taxon>
        <taxon>Hypoxylon</taxon>
    </lineage>
</organism>
<name>A0ACB9YKB8_9PEZI</name>
<accession>A0ACB9YKB8</accession>
<protein>
    <submittedName>
        <fullName evidence="1">Uncharacterized protein</fullName>
    </submittedName>
</protein>
<keyword evidence="2" id="KW-1185">Reference proteome</keyword>
<reference evidence="1 2" key="1">
    <citation type="journal article" date="2022" name="New Phytol.">
        <title>Ecological generalism drives hyperdiversity of secondary metabolite gene clusters in xylarialean endophytes.</title>
        <authorList>
            <person name="Franco M.E.E."/>
            <person name="Wisecaver J.H."/>
            <person name="Arnold A.E."/>
            <person name="Ju Y.M."/>
            <person name="Slot J.C."/>
            <person name="Ahrendt S."/>
            <person name="Moore L.P."/>
            <person name="Eastman K.E."/>
            <person name="Scott K."/>
            <person name="Konkel Z."/>
            <person name="Mondo S.J."/>
            <person name="Kuo A."/>
            <person name="Hayes R.D."/>
            <person name="Haridas S."/>
            <person name="Andreopoulos B."/>
            <person name="Riley R."/>
            <person name="LaButti K."/>
            <person name="Pangilinan J."/>
            <person name="Lipzen A."/>
            <person name="Amirebrahimi M."/>
            <person name="Yan J."/>
            <person name="Adam C."/>
            <person name="Keymanesh K."/>
            <person name="Ng V."/>
            <person name="Louie K."/>
            <person name="Northen T."/>
            <person name="Drula E."/>
            <person name="Henrissat B."/>
            <person name="Hsieh H.M."/>
            <person name="Youens-Clark K."/>
            <person name="Lutzoni F."/>
            <person name="Miadlikowska J."/>
            <person name="Eastwood D.C."/>
            <person name="Hamelin R.C."/>
            <person name="Grigoriev I.V."/>
            <person name="U'Ren J.M."/>
        </authorList>
    </citation>
    <scope>NUCLEOTIDE SEQUENCE [LARGE SCALE GENOMIC DNA]</scope>
    <source>
        <strain evidence="1 2">CBS 119005</strain>
    </source>
</reference>